<dbReference type="Proteomes" id="UP000320722">
    <property type="component" value="Chromosome"/>
</dbReference>
<gene>
    <name evidence="1" type="ORF">V6x_56430</name>
</gene>
<dbReference type="AlphaFoldDB" id="A0A517WKW8"/>
<dbReference type="EMBL" id="CP036347">
    <property type="protein sequence ID" value="QDU05899.1"/>
    <property type="molecule type" value="Genomic_DNA"/>
</dbReference>
<name>A0A517WKW8_9PLAN</name>
<reference evidence="1 2" key="1">
    <citation type="submission" date="2019-02" db="EMBL/GenBank/DDBJ databases">
        <title>Deep-cultivation of Planctomycetes and their phenomic and genomic characterization uncovers novel biology.</title>
        <authorList>
            <person name="Wiegand S."/>
            <person name="Jogler M."/>
            <person name="Boedeker C."/>
            <person name="Pinto D."/>
            <person name="Vollmers J."/>
            <person name="Rivas-Marin E."/>
            <person name="Kohn T."/>
            <person name="Peeters S.H."/>
            <person name="Heuer A."/>
            <person name="Rast P."/>
            <person name="Oberbeckmann S."/>
            <person name="Bunk B."/>
            <person name="Jeske O."/>
            <person name="Meyerdierks A."/>
            <person name="Storesund J.E."/>
            <person name="Kallscheuer N."/>
            <person name="Luecker S."/>
            <person name="Lage O.M."/>
            <person name="Pohl T."/>
            <person name="Merkel B.J."/>
            <person name="Hornburger P."/>
            <person name="Mueller R.-W."/>
            <person name="Bruemmer F."/>
            <person name="Labrenz M."/>
            <person name="Spormann A.M."/>
            <person name="Op den Camp H."/>
            <person name="Overmann J."/>
            <person name="Amann R."/>
            <person name="Jetten M.S.M."/>
            <person name="Mascher T."/>
            <person name="Medema M.H."/>
            <person name="Devos D.P."/>
            <person name="Kaster A.-K."/>
            <person name="Ovreas L."/>
            <person name="Rohde M."/>
            <person name="Galperin M.Y."/>
            <person name="Jogler C."/>
        </authorList>
    </citation>
    <scope>NUCLEOTIDE SEQUENCE [LARGE SCALE GENOMIC DNA]</scope>
    <source>
        <strain evidence="1 2">V6</strain>
    </source>
</reference>
<evidence type="ECO:0000313" key="2">
    <source>
        <dbReference type="Proteomes" id="UP000320722"/>
    </source>
</evidence>
<proteinExistence type="predicted"/>
<sequence length="118" mass="13229">MAYFVSRADEAPLDPDRVESILSAGQSIVQWELVSTVPDLQGTCEFRSRMDQIAEVRVFTALISFEGDEDAILEFALWFQSQYDLPLVFGHPAAPAEIELTSIQTVEDLQSAMEDEWG</sequence>
<evidence type="ECO:0000313" key="1">
    <source>
        <dbReference type="EMBL" id="QDU05899.1"/>
    </source>
</evidence>
<accession>A0A517WKW8</accession>
<protein>
    <submittedName>
        <fullName evidence="1">Uncharacterized protein</fullName>
    </submittedName>
</protein>
<organism evidence="1 2">
    <name type="scientific">Gimesia chilikensis</name>
    <dbReference type="NCBI Taxonomy" id="2605989"/>
    <lineage>
        <taxon>Bacteria</taxon>
        <taxon>Pseudomonadati</taxon>
        <taxon>Planctomycetota</taxon>
        <taxon>Planctomycetia</taxon>
        <taxon>Planctomycetales</taxon>
        <taxon>Planctomycetaceae</taxon>
        <taxon>Gimesia</taxon>
    </lineage>
</organism>